<feature type="region of interest" description="Disordered" evidence="1">
    <location>
        <begin position="182"/>
        <end position="284"/>
    </location>
</feature>
<reference evidence="2 3" key="1">
    <citation type="submission" date="2015-07" db="EMBL/GenBank/DDBJ databases">
        <title>The genome of Melipona quadrifasciata.</title>
        <authorList>
            <person name="Pan H."/>
            <person name="Kapheim K."/>
        </authorList>
    </citation>
    <scope>NUCLEOTIDE SEQUENCE [LARGE SCALE GENOMIC DNA]</scope>
    <source>
        <strain evidence="2">0111107301</strain>
        <tissue evidence="2">Whole body</tissue>
    </source>
</reference>
<dbReference type="AlphaFoldDB" id="A0A0M9A1E3"/>
<feature type="compositionally biased region" description="Basic and acidic residues" evidence="1">
    <location>
        <begin position="55"/>
        <end position="64"/>
    </location>
</feature>
<name>A0A0M9A1E3_9HYME</name>
<feature type="region of interest" description="Disordered" evidence="1">
    <location>
        <begin position="51"/>
        <end position="82"/>
    </location>
</feature>
<proteinExistence type="predicted"/>
<feature type="compositionally biased region" description="Basic and acidic residues" evidence="1">
    <location>
        <begin position="216"/>
        <end position="225"/>
    </location>
</feature>
<feature type="region of interest" description="Disordered" evidence="1">
    <location>
        <begin position="108"/>
        <end position="146"/>
    </location>
</feature>
<accession>A0A0M9A1E3</accession>
<evidence type="ECO:0000256" key="1">
    <source>
        <dbReference type="SAM" id="MobiDB-lite"/>
    </source>
</evidence>
<protein>
    <submittedName>
        <fullName evidence="2">Uncharacterized protein</fullName>
    </submittedName>
</protein>
<gene>
    <name evidence="2" type="ORF">WN51_00319</name>
</gene>
<evidence type="ECO:0000313" key="2">
    <source>
        <dbReference type="EMBL" id="KOX74416.1"/>
    </source>
</evidence>
<organism evidence="2 3">
    <name type="scientific">Melipona quadrifasciata</name>
    <dbReference type="NCBI Taxonomy" id="166423"/>
    <lineage>
        <taxon>Eukaryota</taxon>
        <taxon>Metazoa</taxon>
        <taxon>Ecdysozoa</taxon>
        <taxon>Arthropoda</taxon>
        <taxon>Hexapoda</taxon>
        <taxon>Insecta</taxon>
        <taxon>Pterygota</taxon>
        <taxon>Neoptera</taxon>
        <taxon>Endopterygota</taxon>
        <taxon>Hymenoptera</taxon>
        <taxon>Apocrita</taxon>
        <taxon>Aculeata</taxon>
        <taxon>Apoidea</taxon>
        <taxon>Anthophila</taxon>
        <taxon>Apidae</taxon>
        <taxon>Melipona</taxon>
    </lineage>
</organism>
<evidence type="ECO:0000313" key="3">
    <source>
        <dbReference type="Proteomes" id="UP000053105"/>
    </source>
</evidence>
<keyword evidence="3" id="KW-1185">Reference proteome</keyword>
<dbReference type="OrthoDB" id="416093at2759"/>
<sequence length="474" mass="53540">MARLQQPQGKSIMCTLGLSWNVSPENLGHMAALSPKQETNNALDRGLMHGANFPEHVRNPGQRDRLRRPQQPFPADEVSHEDTIADRPRLRTGHDCGQATIADRTRLRTGHDRTSQRAISKAATPGRTTAQSRLGTAGAAPAAKRIRVNSRRSTPIVDRATHVQCQTQFVRHAGVTVREYEEIARNPPRVQQAPRSPEGYIHPARPTARVEPVDALGERDREPRPSRVSRQLQLEGATSERKRADPDAGRAARPRSPQDFGRRESEQPLQQLVPQPRPTDRDLIQDNVPENVHVVIRENPLFSDIDYAHHAIDSNIIKRTMISHEARERDDAGGILATSNSKCENGDVDYDYSHLAPETDVGAIDDVTTIPVKNLSYAFYKNDDETEACNDEDQQLDKLSNVLDRRHIKERNTPSYLSTYPENEKNASQKVNRSLKARYNFDFDMLTLYKLTMFWNTEKAFNPAIEKVKKLSNN</sequence>
<dbReference type="Proteomes" id="UP000053105">
    <property type="component" value="Unassembled WGS sequence"/>
</dbReference>
<feature type="compositionally biased region" description="Basic and acidic residues" evidence="1">
    <location>
        <begin position="238"/>
        <end position="250"/>
    </location>
</feature>
<dbReference type="EMBL" id="KQ435791">
    <property type="protein sequence ID" value="KOX74416.1"/>
    <property type="molecule type" value="Genomic_DNA"/>
</dbReference>